<keyword evidence="6" id="KW-0067">ATP-binding</keyword>
<dbReference type="GO" id="GO:0003724">
    <property type="term" value="F:RNA helicase activity"/>
    <property type="evidence" value="ECO:0007669"/>
    <property type="project" value="UniProtKB-EC"/>
</dbReference>
<gene>
    <name evidence="15" type="ORF">GRI97_11570</name>
</gene>
<reference evidence="15 16" key="1">
    <citation type="submission" date="2019-12" db="EMBL/GenBank/DDBJ databases">
        <title>Genomic-based taxomic classification of the family Erythrobacteraceae.</title>
        <authorList>
            <person name="Xu L."/>
        </authorList>
    </citation>
    <scope>NUCLEOTIDE SEQUENCE [LARGE SCALE GENOMIC DNA]</scope>
    <source>
        <strain evidence="15 16">S36</strain>
    </source>
</reference>
<dbReference type="SMART" id="SM00490">
    <property type="entry name" value="HELICc"/>
    <property type="match status" value="1"/>
</dbReference>
<protein>
    <recommendedName>
        <fullName evidence="9">DEAD-box ATP-dependent RNA helicase RhpA</fullName>
        <ecNumber evidence="1">3.6.4.13</ecNumber>
    </recommendedName>
</protein>
<sequence length="506" mass="54531">MSFEQLGLSHAVLQALELKGYDKPSPIQEQSIPTVLQGRDLLGIAQTGTGKTAAFMLPSIDRLVASDKRPKPRCCRMLVLAPTRELASQIAKSASEYARFAHLKVVTVFGGTSVNRNRQDVARGVDILIATPGRLVDLTDQNALDLSQVEVLVLDEADQMLDLGFIHALRQIVRMLPRQRQTLFFSATMPNSIKQLAGQYLTDPVQVSVAPASTTAERVEQYVCYLNQAEKQALLTIVLRDGFSAGEMDRVLVFTRTKHGADRVVRKLAQTNIVAAAIHGNKSQPQREKALDAFRAGQIKVLVATDIAARGIDIPGVSHVINFELPNVPEQYVHRIGRTARAGADGIAVSFCAQDEKEYLRDIQRLTKVTLEQVPLPESFNVEVSRINALTPPADRREEARRDAQAMERQNRGPRPPRATVQPKRVGGGNAGGQGGNRNGGQGQRSGQGQPGNSQGGEGKRHDGGRSGQGGRPAHAGQGRPQGGKPGGGQRQRRRSGGGGGGAPRG</sequence>
<dbReference type="GO" id="GO:0005524">
    <property type="term" value="F:ATP binding"/>
    <property type="evidence" value="ECO:0007669"/>
    <property type="project" value="UniProtKB-KW"/>
</dbReference>
<evidence type="ECO:0000259" key="12">
    <source>
        <dbReference type="PROSITE" id="PS51192"/>
    </source>
</evidence>
<dbReference type="GO" id="GO:0005829">
    <property type="term" value="C:cytosol"/>
    <property type="evidence" value="ECO:0007669"/>
    <property type="project" value="TreeGrafter"/>
</dbReference>
<dbReference type="SMART" id="SM00487">
    <property type="entry name" value="DEXDc"/>
    <property type="match status" value="1"/>
</dbReference>
<evidence type="ECO:0000256" key="6">
    <source>
        <dbReference type="ARBA" id="ARBA00022840"/>
    </source>
</evidence>
<evidence type="ECO:0000256" key="11">
    <source>
        <dbReference type="SAM" id="MobiDB-lite"/>
    </source>
</evidence>
<dbReference type="AlphaFoldDB" id="A0A6I4TXX8"/>
<comment type="similarity">
    <text evidence="7">Belongs to the DEAD box helicase family.</text>
</comment>
<evidence type="ECO:0000256" key="2">
    <source>
        <dbReference type="ARBA" id="ARBA00022490"/>
    </source>
</evidence>
<dbReference type="EC" id="3.6.4.13" evidence="1"/>
<evidence type="ECO:0000256" key="8">
    <source>
        <dbReference type="ARBA" id="ARBA00047984"/>
    </source>
</evidence>
<evidence type="ECO:0000259" key="13">
    <source>
        <dbReference type="PROSITE" id="PS51194"/>
    </source>
</evidence>
<feature type="compositionally biased region" description="Gly residues" evidence="11">
    <location>
        <begin position="426"/>
        <end position="457"/>
    </location>
</feature>
<accession>A0A6I4TXX8</accession>
<dbReference type="Gene3D" id="3.40.50.300">
    <property type="entry name" value="P-loop containing nucleotide triphosphate hydrolases"/>
    <property type="match status" value="2"/>
</dbReference>
<comment type="caution">
    <text evidence="15">The sequence shown here is derived from an EMBL/GenBank/DDBJ whole genome shotgun (WGS) entry which is preliminary data.</text>
</comment>
<keyword evidence="16" id="KW-1185">Reference proteome</keyword>
<dbReference type="InterPro" id="IPR014014">
    <property type="entry name" value="RNA_helicase_DEAD_Q_motif"/>
</dbReference>
<proteinExistence type="inferred from homology"/>
<dbReference type="RefSeq" id="WP_161391332.1">
    <property type="nucleotide sequence ID" value="NZ_JBHSCP010000001.1"/>
</dbReference>
<dbReference type="PANTHER" id="PTHR47959">
    <property type="entry name" value="ATP-DEPENDENT RNA HELICASE RHLE-RELATED"/>
    <property type="match status" value="1"/>
</dbReference>
<feature type="domain" description="Helicase C-terminal" evidence="13">
    <location>
        <begin position="229"/>
        <end position="382"/>
    </location>
</feature>
<feature type="region of interest" description="Disordered" evidence="11">
    <location>
        <begin position="391"/>
        <end position="506"/>
    </location>
</feature>
<evidence type="ECO:0000256" key="4">
    <source>
        <dbReference type="ARBA" id="ARBA00022801"/>
    </source>
</evidence>
<keyword evidence="2" id="KW-0963">Cytoplasm</keyword>
<dbReference type="InterPro" id="IPR027417">
    <property type="entry name" value="P-loop_NTPase"/>
</dbReference>
<dbReference type="PANTHER" id="PTHR47959:SF13">
    <property type="entry name" value="ATP-DEPENDENT RNA HELICASE RHLE"/>
    <property type="match status" value="1"/>
</dbReference>
<feature type="compositionally biased region" description="Gly residues" evidence="11">
    <location>
        <begin position="480"/>
        <end position="490"/>
    </location>
</feature>
<dbReference type="InterPro" id="IPR011545">
    <property type="entry name" value="DEAD/DEAH_box_helicase_dom"/>
</dbReference>
<evidence type="ECO:0000259" key="14">
    <source>
        <dbReference type="PROSITE" id="PS51195"/>
    </source>
</evidence>
<comment type="catalytic activity">
    <reaction evidence="8">
        <text>ATP + H2O = ADP + phosphate + H(+)</text>
        <dbReference type="Rhea" id="RHEA:13065"/>
        <dbReference type="ChEBI" id="CHEBI:15377"/>
        <dbReference type="ChEBI" id="CHEBI:15378"/>
        <dbReference type="ChEBI" id="CHEBI:30616"/>
        <dbReference type="ChEBI" id="CHEBI:43474"/>
        <dbReference type="ChEBI" id="CHEBI:456216"/>
        <dbReference type="EC" id="3.6.4.13"/>
    </reaction>
</comment>
<evidence type="ECO:0000313" key="15">
    <source>
        <dbReference type="EMBL" id="MXO99627.1"/>
    </source>
</evidence>
<dbReference type="Proteomes" id="UP000469430">
    <property type="component" value="Unassembled WGS sequence"/>
</dbReference>
<dbReference type="GO" id="GO:0003676">
    <property type="term" value="F:nucleic acid binding"/>
    <property type="evidence" value="ECO:0007669"/>
    <property type="project" value="InterPro"/>
</dbReference>
<evidence type="ECO:0000256" key="10">
    <source>
        <dbReference type="PROSITE-ProRule" id="PRU00552"/>
    </source>
</evidence>
<dbReference type="EMBL" id="WTYJ01000002">
    <property type="protein sequence ID" value="MXO99627.1"/>
    <property type="molecule type" value="Genomic_DNA"/>
</dbReference>
<dbReference type="FunFam" id="3.40.50.300:FF:000108">
    <property type="entry name" value="ATP-dependent RNA helicase RhlE"/>
    <property type="match status" value="1"/>
</dbReference>
<dbReference type="SUPFAM" id="SSF52540">
    <property type="entry name" value="P-loop containing nucleoside triphosphate hydrolases"/>
    <property type="match status" value="1"/>
</dbReference>
<dbReference type="CDD" id="cd18787">
    <property type="entry name" value="SF2_C_DEAD"/>
    <property type="match status" value="1"/>
</dbReference>
<dbReference type="InterPro" id="IPR050079">
    <property type="entry name" value="DEAD_box_RNA_helicase"/>
</dbReference>
<evidence type="ECO:0000256" key="3">
    <source>
        <dbReference type="ARBA" id="ARBA00022741"/>
    </source>
</evidence>
<dbReference type="GO" id="GO:0016787">
    <property type="term" value="F:hydrolase activity"/>
    <property type="evidence" value="ECO:0007669"/>
    <property type="project" value="UniProtKB-KW"/>
</dbReference>
<dbReference type="GO" id="GO:0042255">
    <property type="term" value="P:ribosome assembly"/>
    <property type="evidence" value="ECO:0007669"/>
    <property type="project" value="UniProtKB-ARBA"/>
</dbReference>
<evidence type="ECO:0000256" key="5">
    <source>
        <dbReference type="ARBA" id="ARBA00022806"/>
    </source>
</evidence>
<keyword evidence="5 15" id="KW-0347">Helicase</keyword>
<dbReference type="InterPro" id="IPR001650">
    <property type="entry name" value="Helicase_C-like"/>
</dbReference>
<name>A0A6I4TXX8_9SPHN</name>
<evidence type="ECO:0000256" key="7">
    <source>
        <dbReference type="ARBA" id="ARBA00038437"/>
    </source>
</evidence>
<dbReference type="Pfam" id="PF00271">
    <property type="entry name" value="Helicase_C"/>
    <property type="match status" value="1"/>
</dbReference>
<keyword evidence="4" id="KW-0378">Hydrolase</keyword>
<evidence type="ECO:0000313" key="16">
    <source>
        <dbReference type="Proteomes" id="UP000469430"/>
    </source>
</evidence>
<evidence type="ECO:0000256" key="1">
    <source>
        <dbReference type="ARBA" id="ARBA00012552"/>
    </source>
</evidence>
<dbReference type="CDD" id="cd00268">
    <property type="entry name" value="DEADc"/>
    <property type="match status" value="1"/>
</dbReference>
<evidence type="ECO:0000256" key="9">
    <source>
        <dbReference type="ARBA" id="ARBA00074363"/>
    </source>
</evidence>
<feature type="short sequence motif" description="Q motif" evidence="10">
    <location>
        <begin position="1"/>
        <end position="29"/>
    </location>
</feature>
<dbReference type="PROSITE" id="PS51195">
    <property type="entry name" value="Q_MOTIF"/>
    <property type="match status" value="1"/>
</dbReference>
<keyword evidence="3" id="KW-0547">Nucleotide-binding</keyword>
<dbReference type="OrthoDB" id="9805696at2"/>
<dbReference type="PROSITE" id="PS51192">
    <property type="entry name" value="HELICASE_ATP_BIND_1"/>
    <property type="match status" value="1"/>
</dbReference>
<feature type="domain" description="Helicase ATP-binding" evidence="12">
    <location>
        <begin position="32"/>
        <end position="207"/>
    </location>
</feature>
<organism evidence="15 16">
    <name type="scientific">Croceibacterium xixiisoli</name>
    <dbReference type="NCBI Taxonomy" id="1476466"/>
    <lineage>
        <taxon>Bacteria</taxon>
        <taxon>Pseudomonadati</taxon>
        <taxon>Pseudomonadota</taxon>
        <taxon>Alphaproteobacteria</taxon>
        <taxon>Sphingomonadales</taxon>
        <taxon>Erythrobacteraceae</taxon>
        <taxon>Croceibacterium</taxon>
    </lineage>
</organism>
<feature type="domain" description="DEAD-box RNA helicase Q" evidence="14">
    <location>
        <begin position="1"/>
        <end position="29"/>
    </location>
</feature>
<dbReference type="GO" id="GO:0009266">
    <property type="term" value="P:response to temperature stimulus"/>
    <property type="evidence" value="ECO:0007669"/>
    <property type="project" value="UniProtKB-ARBA"/>
</dbReference>
<dbReference type="PROSITE" id="PS51194">
    <property type="entry name" value="HELICASE_CTER"/>
    <property type="match status" value="1"/>
</dbReference>
<feature type="compositionally biased region" description="Gly residues" evidence="11">
    <location>
        <begin position="497"/>
        <end position="506"/>
    </location>
</feature>
<dbReference type="InterPro" id="IPR014001">
    <property type="entry name" value="Helicase_ATP-bd"/>
</dbReference>
<feature type="compositionally biased region" description="Basic and acidic residues" evidence="11">
    <location>
        <begin position="394"/>
        <end position="411"/>
    </location>
</feature>
<dbReference type="Pfam" id="PF00270">
    <property type="entry name" value="DEAD"/>
    <property type="match status" value="1"/>
</dbReference>
<dbReference type="InterPro" id="IPR044742">
    <property type="entry name" value="DEAD/DEAH_RhlB"/>
</dbReference>